<protein>
    <submittedName>
        <fullName evidence="2">Uncharacterized protein</fullName>
    </submittedName>
</protein>
<evidence type="ECO:0000256" key="1">
    <source>
        <dbReference type="SAM" id="MobiDB-lite"/>
    </source>
</evidence>
<name>A0A0A8YVC5_ARUDO</name>
<dbReference type="AlphaFoldDB" id="A0A0A8YVC5"/>
<sequence>MVEPQHTSSNGAAHGDSGSAYASEIMPPKRLQRFDSLHMEAGKIPGGPTHAAKVCSPLTLQSDSNPYFA</sequence>
<organism evidence="2">
    <name type="scientific">Arundo donax</name>
    <name type="common">Giant reed</name>
    <name type="synonym">Donax arundinaceus</name>
    <dbReference type="NCBI Taxonomy" id="35708"/>
    <lineage>
        <taxon>Eukaryota</taxon>
        <taxon>Viridiplantae</taxon>
        <taxon>Streptophyta</taxon>
        <taxon>Embryophyta</taxon>
        <taxon>Tracheophyta</taxon>
        <taxon>Spermatophyta</taxon>
        <taxon>Magnoliopsida</taxon>
        <taxon>Liliopsida</taxon>
        <taxon>Poales</taxon>
        <taxon>Poaceae</taxon>
        <taxon>PACMAD clade</taxon>
        <taxon>Arundinoideae</taxon>
        <taxon>Arundineae</taxon>
        <taxon>Arundo</taxon>
    </lineage>
</organism>
<feature type="region of interest" description="Disordered" evidence="1">
    <location>
        <begin position="1"/>
        <end position="26"/>
    </location>
</feature>
<proteinExistence type="predicted"/>
<dbReference type="EMBL" id="GBRH01267354">
    <property type="protein sequence ID" value="JAD30541.1"/>
    <property type="molecule type" value="Transcribed_RNA"/>
</dbReference>
<reference evidence="2" key="1">
    <citation type="submission" date="2014-09" db="EMBL/GenBank/DDBJ databases">
        <authorList>
            <person name="Magalhaes I.L.F."/>
            <person name="Oliveira U."/>
            <person name="Santos F.R."/>
            <person name="Vidigal T.H.D.A."/>
            <person name="Brescovit A.D."/>
            <person name="Santos A.J."/>
        </authorList>
    </citation>
    <scope>NUCLEOTIDE SEQUENCE</scope>
    <source>
        <tissue evidence="2">Shoot tissue taken approximately 20 cm above the soil surface</tissue>
    </source>
</reference>
<feature type="compositionally biased region" description="Polar residues" evidence="1">
    <location>
        <begin position="1"/>
        <end position="11"/>
    </location>
</feature>
<evidence type="ECO:0000313" key="2">
    <source>
        <dbReference type="EMBL" id="JAD30541.1"/>
    </source>
</evidence>
<accession>A0A0A8YVC5</accession>
<reference evidence="2" key="2">
    <citation type="journal article" date="2015" name="Data Brief">
        <title>Shoot transcriptome of the giant reed, Arundo donax.</title>
        <authorList>
            <person name="Barrero R.A."/>
            <person name="Guerrero F.D."/>
            <person name="Moolhuijzen P."/>
            <person name="Goolsby J.A."/>
            <person name="Tidwell J."/>
            <person name="Bellgard S.E."/>
            <person name="Bellgard M.I."/>
        </authorList>
    </citation>
    <scope>NUCLEOTIDE SEQUENCE</scope>
    <source>
        <tissue evidence="2">Shoot tissue taken approximately 20 cm above the soil surface</tissue>
    </source>
</reference>